<dbReference type="InterPro" id="IPR003607">
    <property type="entry name" value="HD/PDEase_dom"/>
</dbReference>
<dbReference type="PROSITE" id="PS51832">
    <property type="entry name" value="HD_GYP"/>
    <property type="match status" value="1"/>
</dbReference>
<dbReference type="InterPro" id="IPR000719">
    <property type="entry name" value="Prot_kinase_dom"/>
</dbReference>
<organism evidence="10 11">
    <name type="scientific">Urbifossiella limnaea</name>
    <dbReference type="NCBI Taxonomy" id="2528023"/>
    <lineage>
        <taxon>Bacteria</taxon>
        <taxon>Pseudomonadati</taxon>
        <taxon>Planctomycetota</taxon>
        <taxon>Planctomycetia</taxon>
        <taxon>Gemmatales</taxon>
        <taxon>Gemmataceae</taxon>
        <taxon>Urbifossiella</taxon>
    </lineage>
</organism>
<dbReference type="GO" id="GO:0004674">
    <property type="term" value="F:protein serine/threonine kinase activity"/>
    <property type="evidence" value="ECO:0007669"/>
    <property type="project" value="UniProtKB-EC"/>
</dbReference>
<dbReference type="CDD" id="cd00077">
    <property type="entry name" value="HDc"/>
    <property type="match status" value="1"/>
</dbReference>
<dbReference type="PROSITE" id="PS50011">
    <property type="entry name" value="PROTEIN_KINASE_DOM"/>
    <property type="match status" value="1"/>
</dbReference>
<keyword evidence="5" id="KW-0597">Phosphoprotein</keyword>
<feature type="domain" description="HD-GYP" evidence="9">
    <location>
        <begin position="544"/>
        <end position="753"/>
    </location>
</feature>
<evidence type="ECO:0000256" key="3">
    <source>
        <dbReference type="ARBA" id="ARBA00022777"/>
    </source>
</evidence>
<evidence type="ECO:0000313" key="10">
    <source>
        <dbReference type="EMBL" id="QDU22958.1"/>
    </source>
</evidence>
<accession>A0A517XZS1</accession>
<feature type="domain" description="Response regulatory" evidence="8">
    <location>
        <begin position="388"/>
        <end position="504"/>
    </location>
</feature>
<evidence type="ECO:0000256" key="5">
    <source>
        <dbReference type="PROSITE-ProRule" id="PRU00169"/>
    </source>
</evidence>
<dbReference type="EMBL" id="CP036273">
    <property type="protein sequence ID" value="QDU22958.1"/>
    <property type="molecule type" value="Genomic_DNA"/>
</dbReference>
<keyword evidence="11" id="KW-1185">Reference proteome</keyword>
<keyword evidence="1 10" id="KW-0808">Transferase</keyword>
<evidence type="ECO:0000256" key="4">
    <source>
        <dbReference type="ARBA" id="ARBA00022840"/>
    </source>
</evidence>
<dbReference type="InterPro" id="IPR011009">
    <property type="entry name" value="Kinase-like_dom_sf"/>
</dbReference>
<keyword evidence="2 6" id="KW-0547">Nucleotide-binding</keyword>
<evidence type="ECO:0000313" key="11">
    <source>
        <dbReference type="Proteomes" id="UP000319576"/>
    </source>
</evidence>
<dbReference type="Gene3D" id="3.40.50.2300">
    <property type="match status" value="1"/>
</dbReference>
<evidence type="ECO:0000259" key="9">
    <source>
        <dbReference type="PROSITE" id="PS51832"/>
    </source>
</evidence>
<dbReference type="PANTHER" id="PTHR43289">
    <property type="entry name" value="MITOGEN-ACTIVATED PROTEIN KINASE KINASE KINASE 20-RELATED"/>
    <property type="match status" value="1"/>
</dbReference>
<dbReference type="InterPro" id="IPR037522">
    <property type="entry name" value="HD_GYP_dom"/>
</dbReference>
<feature type="modified residue" description="4-aspartylphosphate" evidence="5">
    <location>
        <position position="436"/>
    </location>
</feature>
<dbReference type="InterPro" id="IPR001789">
    <property type="entry name" value="Sig_transdc_resp-reg_receiver"/>
</dbReference>
<dbReference type="SUPFAM" id="SSF109604">
    <property type="entry name" value="HD-domain/PDEase-like"/>
    <property type="match status" value="1"/>
</dbReference>
<dbReference type="PROSITE" id="PS50110">
    <property type="entry name" value="RESPONSE_REGULATORY"/>
    <property type="match status" value="1"/>
</dbReference>
<keyword evidence="3 10" id="KW-0418">Kinase</keyword>
<dbReference type="CDD" id="cd14014">
    <property type="entry name" value="STKc_PknB_like"/>
    <property type="match status" value="1"/>
</dbReference>
<feature type="binding site" evidence="6">
    <location>
        <position position="129"/>
    </location>
    <ligand>
        <name>ATP</name>
        <dbReference type="ChEBI" id="CHEBI:30616"/>
    </ligand>
</feature>
<dbReference type="Pfam" id="PF13487">
    <property type="entry name" value="HD_5"/>
    <property type="match status" value="1"/>
</dbReference>
<feature type="domain" description="Protein kinase" evidence="7">
    <location>
        <begin position="100"/>
        <end position="371"/>
    </location>
</feature>
<evidence type="ECO:0000256" key="1">
    <source>
        <dbReference type="ARBA" id="ARBA00022679"/>
    </source>
</evidence>
<dbReference type="InterPro" id="IPR008271">
    <property type="entry name" value="Ser/Thr_kinase_AS"/>
</dbReference>
<dbReference type="SMART" id="SM00220">
    <property type="entry name" value="S_TKc"/>
    <property type="match status" value="1"/>
</dbReference>
<dbReference type="InterPro" id="IPR017441">
    <property type="entry name" value="Protein_kinase_ATP_BS"/>
</dbReference>
<dbReference type="Proteomes" id="UP000319576">
    <property type="component" value="Chromosome"/>
</dbReference>
<gene>
    <name evidence="10" type="primary">pknB_49</name>
    <name evidence="10" type="ORF">ETAA1_49480</name>
</gene>
<reference evidence="10 11" key="1">
    <citation type="submission" date="2019-02" db="EMBL/GenBank/DDBJ databases">
        <title>Deep-cultivation of Planctomycetes and their phenomic and genomic characterization uncovers novel biology.</title>
        <authorList>
            <person name="Wiegand S."/>
            <person name="Jogler M."/>
            <person name="Boedeker C."/>
            <person name="Pinto D."/>
            <person name="Vollmers J."/>
            <person name="Rivas-Marin E."/>
            <person name="Kohn T."/>
            <person name="Peeters S.H."/>
            <person name="Heuer A."/>
            <person name="Rast P."/>
            <person name="Oberbeckmann S."/>
            <person name="Bunk B."/>
            <person name="Jeske O."/>
            <person name="Meyerdierks A."/>
            <person name="Storesund J.E."/>
            <person name="Kallscheuer N."/>
            <person name="Luecker S."/>
            <person name="Lage O.M."/>
            <person name="Pohl T."/>
            <person name="Merkel B.J."/>
            <person name="Hornburger P."/>
            <person name="Mueller R.-W."/>
            <person name="Bruemmer F."/>
            <person name="Labrenz M."/>
            <person name="Spormann A.M."/>
            <person name="Op den Camp H."/>
            <person name="Overmann J."/>
            <person name="Amann R."/>
            <person name="Jetten M.S.M."/>
            <person name="Mascher T."/>
            <person name="Medema M.H."/>
            <person name="Devos D.P."/>
            <person name="Kaster A.-K."/>
            <person name="Ovreas L."/>
            <person name="Rohde M."/>
            <person name="Galperin M.Y."/>
            <person name="Jogler C."/>
        </authorList>
    </citation>
    <scope>NUCLEOTIDE SEQUENCE [LARGE SCALE GENOMIC DNA]</scope>
    <source>
        <strain evidence="10 11">ETA_A1</strain>
    </source>
</reference>
<evidence type="ECO:0000256" key="6">
    <source>
        <dbReference type="PROSITE-ProRule" id="PRU10141"/>
    </source>
</evidence>
<dbReference type="PROSITE" id="PS00108">
    <property type="entry name" value="PROTEIN_KINASE_ST"/>
    <property type="match status" value="1"/>
</dbReference>
<dbReference type="EC" id="2.7.11.1" evidence="10"/>
<name>A0A517XZS1_9BACT</name>
<sequence length="753" mass="80845">MSSSLAAPPRGNALLPADTLDGTGEVAVTPAFTLLTRLLDTLVVLPEEWDELAPRDRDLITQAPGTDALLDRLVTRHLLTGYQAEAVRDGRADDLILGHYRVLDVLGQGGMGTVFRAEHLQLRRQVALKVMARAIEGNPRLLHRFYAEARAVARLQHPNIIGCTDAGLAVRSDPAGGARDYFVMEFYPGQDLYHLVRETGPLTPHRACDLFRQIADALAEAHKHGLVHRDIKPSNVLVTPDWQAKVLDFGLARLPDRDVTEAGTLLGTVGYMAPEQARDPHAVDARADLWSLGATMYWALSGREPYPESGNPVRDLHRRFSTSPDPVRAVRPEVPAEVSDLVARLMDNDPDQRFPSARTVAAALTGFTHWLPAGAPATMPPAKADRVRVLLVDDEPPLRRWMTAVLKGQYEVREACDAETALADVVRNPPDVIVADVNLPGLSGPELIARIRATCPDPDAIKILLVSGALPTEALGGLAVDGADDFLAKPFSSPDFLSRIRSLVLRRGGRTGPGTAAAASKATAVMSRGSLERTPRPVAPPARPTAAAEALSYTASRLLTETNLAADGHWSRVGRYVRALAGAAAGGGEYARLKDPTYVDLLAAVAPVYDVGLLAVPRNVLMKPDKLDEDERSVVQSHTTAGSEVLMAVAGKFAADVPSLPLAAEVARGHHERWDGTGYPDGLAGAKIPLAARLVAVAAVYEALRSRRPHRPPLNHARAVNLITTESAGHFDPTLLAAFATAAPRFEQIHQGG</sequence>
<dbReference type="AlphaFoldDB" id="A0A517XZS1"/>
<proteinExistence type="predicted"/>
<dbReference type="InterPro" id="IPR011006">
    <property type="entry name" value="CheY-like_superfamily"/>
</dbReference>
<dbReference type="KEGG" id="uli:ETAA1_49480"/>
<protein>
    <submittedName>
        <fullName evidence="10">Serine/threonine-protein kinase PknB</fullName>
        <ecNumber evidence="10">2.7.11.1</ecNumber>
    </submittedName>
</protein>
<dbReference type="Gene3D" id="1.10.3210.10">
    <property type="entry name" value="Hypothetical protein af1432"/>
    <property type="match status" value="1"/>
</dbReference>
<dbReference type="SUPFAM" id="SSF56112">
    <property type="entry name" value="Protein kinase-like (PK-like)"/>
    <property type="match status" value="1"/>
</dbReference>
<evidence type="ECO:0000259" key="8">
    <source>
        <dbReference type="PROSITE" id="PS50110"/>
    </source>
</evidence>
<evidence type="ECO:0000256" key="2">
    <source>
        <dbReference type="ARBA" id="ARBA00022741"/>
    </source>
</evidence>
<dbReference type="GO" id="GO:0000160">
    <property type="term" value="P:phosphorelay signal transduction system"/>
    <property type="evidence" value="ECO:0007669"/>
    <property type="project" value="InterPro"/>
</dbReference>
<dbReference type="Pfam" id="PF00069">
    <property type="entry name" value="Pkinase"/>
    <property type="match status" value="1"/>
</dbReference>
<keyword evidence="4 6" id="KW-0067">ATP-binding</keyword>
<evidence type="ECO:0000259" key="7">
    <source>
        <dbReference type="PROSITE" id="PS50011"/>
    </source>
</evidence>
<dbReference type="SMART" id="SM00448">
    <property type="entry name" value="REC"/>
    <property type="match status" value="1"/>
</dbReference>
<dbReference type="SUPFAM" id="SSF52172">
    <property type="entry name" value="CheY-like"/>
    <property type="match status" value="1"/>
</dbReference>
<dbReference type="Gene3D" id="3.30.200.20">
    <property type="entry name" value="Phosphorylase Kinase, domain 1"/>
    <property type="match status" value="1"/>
</dbReference>
<dbReference type="GO" id="GO:0005524">
    <property type="term" value="F:ATP binding"/>
    <property type="evidence" value="ECO:0007669"/>
    <property type="project" value="UniProtKB-UniRule"/>
</dbReference>
<dbReference type="Gene3D" id="1.10.510.10">
    <property type="entry name" value="Transferase(Phosphotransferase) domain 1"/>
    <property type="match status" value="1"/>
</dbReference>
<dbReference type="RefSeq" id="WP_202920376.1">
    <property type="nucleotide sequence ID" value="NZ_CP036273.1"/>
</dbReference>
<dbReference type="PANTHER" id="PTHR43289:SF6">
    <property type="entry name" value="SERINE_THREONINE-PROTEIN KINASE NEKL-3"/>
    <property type="match status" value="1"/>
</dbReference>
<dbReference type="CDD" id="cd00156">
    <property type="entry name" value="REC"/>
    <property type="match status" value="1"/>
</dbReference>
<dbReference type="Pfam" id="PF00072">
    <property type="entry name" value="Response_reg"/>
    <property type="match status" value="1"/>
</dbReference>
<dbReference type="PROSITE" id="PS00107">
    <property type="entry name" value="PROTEIN_KINASE_ATP"/>
    <property type="match status" value="1"/>
</dbReference>